<protein>
    <recommendedName>
        <fullName evidence="1">Heterokaryon incompatibility domain-containing protein</fullName>
    </recommendedName>
</protein>
<organism evidence="2 3">
    <name type="scientific">Curvularia clavata</name>
    <dbReference type="NCBI Taxonomy" id="95742"/>
    <lineage>
        <taxon>Eukaryota</taxon>
        <taxon>Fungi</taxon>
        <taxon>Dikarya</taxon>
        <taxon>Ascomycota</taxon>
        <taxon>Pezizomycotina</taxon>
        <taxon>Dothideomycetes</taxon>
        <taxon>Pleosporomycetidae</taxon>
        <taxon>Pleosporales</taxon>
        <taxon>Pleosporineae</taxon>
        <taxon>Pleosporaceae</taxon>
        <taxon>Curvularia</taxon>
    </lineage>
</organism>
<dbReference type="PANTHER" id="PTHR24148:SF64">
    <property type="entry name" value="HETEROKARYON INCOMPATIBILITY DOMAIN-CONTAINING PROTEIN"/>
    <property type="match status" value="1"/>
</dbReference>
<dbReference type="Pfam" id="PF26639">
    <property type="entry name" value="Het-6_barrel"/>
    <property type="match status" value="1"/>
</dbReference>
<dbReference type="InterPro" id="IPR010730">
    <property type="entry name" value="HET"/>
</dbReference>
<evidence type="ECO:0000313" key="3">
    <source>
        <dbReference type="Proteomes" id="UP001056012"/>
    </source>
</evidence>
<dbReference type="PANTHER" id="PTHR24148">
    <property type="entry name" value="ANKYRIN REPEAT DOMAIN-CONTAINING PROTEIN 39 HOMOLOG-RELATED"/>
    <property type="match status" value="1"/>
</dbReference>
<keyword evidence="3" id="KW-1185">Reference proteome</keyword>
<evidence type="ECO:0000313" key="2">
    <source>
        <dbReference type="EMBL" id="USP81527.1"/>
    </source>
</evidence>
<proteinExistence type="predicted"/>
<dbReference type="OrthoDB" id="194358at2759"/>
<name>A0A9Q8ZGG2_CURCL</name>
<dbReference type="AlphaFoldDB" id="A0A9Q8ZGG2"/>
<dbReference type="EMBL" id="CP089280">
    <property type="protein sequence ID" value="USP81527.1"/>
    <property type="molecule type" value="Genomic_DNA"/>
</dbReference>
<reference evidence="2" key="1">
    <citation type="submission" date="2021-12" db="EMBL/GenBank/DDBJ databases">
        <title>Curvularia clavata genome.</title>
        <authorList>
            <person name="Cao Y."/>
        </authorList>
    </citation>
    <scope>NUCLEOTIDE SEQUENCE</scope>
    <source>
        <strain evidence="2">Yc1106</strain>
    </source>
</reference>
<sequence length="650" mass="74239">MQTPFRHRPLEEPRSIRVLELQPALNAFESIVCKLRTLSLDDYPHGDANYTALSYTWDGQKPSCEIECDGRVMLITLNCDVAIRSLRSATKIQVLWIDSICIDQSDEAVVERSGQVALMGEIYKSAAKVVIWLGQSNRRVEDAMRKIKELAHIAQTANVGDRRAINYANRTSAQNAIREQIELISSSKLPLTAERCLPIDIDTGITHASDDPFGPLFECSWFHRVWTIQECTLPAYERVTLRCGTREISWAAVFLVADFLKEARYRWGRHEEAMALQTRIVTYLICHRIEGAREALNQNAGVLQNDPLMFSILENIRMKQATDPKDKIIGMYGLLQELKIDFPSPDYSLSVEEIFREATITSIKHDKKLHLLYQAPSDRRRESLASWVPDWEEVGFHPSDMRHAVLGGQFAASEPGTFVCSFSQDHKELILRGKIVDTVVEKYEALPDTRSFSFEGENKHAERLILNHIASITMKSWVEVSRRADYPTGEPSKDALQRTLVYDQPKINADAVRDNAFNDWYDNMCLEDMDQVARRWRDTESSRTRATTPDMALTWKLFGANNFHPLAHTFSSKKCFFYTAKNYFGTAPDPLPVSMMEGDKIAIIDGLEMPLLLRPAGDKYRLITHVYVHGIMHGEMWPEIENSLDDIILF</sequence>
<dbReference type="Pfam" id="PF06985">
    <property type="entry name" value="HET"/>
    <property type="match status" value="1"/>
</dbReference>
<feature type="domain" description="Heterokaryon incompatibility" evidence="1">
    <location>
        <begin position="50"/>
        <end position="230"/>
    </location>
</feature>
<dbReference type="InterPro" id="IPR052895">
    <property type="entry name" value="HetReg/Transcr_Mod"/>
</dbReference>
<accession>A0A9Q8ZGG2</accession>
<dbReference type="Proteomes" id="UP001056012">
    <property type="component" value="Chromosome 7"/>
</dbReference>
<gene>
    <name evidence="2" type="ORF">yc1106_08801</name>
</gene>
<evidence type="ECO:0000259" key="1">
    <source>
        <dbReference type="Pfam" id="PF06985"/>
    </source>
</evidence>
<dbReference type="VEuPathDB" id="FungiDB:yc1106_08801"/>